<protein>
    <submittedName>
        <fullName evidence="13">Na+/H+ antiporter</fullName>
    </submittedName>
</protein>
<evidence type="ECO:0000256" key="1">
    <source>
        <dbReference type="ARBA" id="ARBA00004651"/>
    </source>
</evidence>
<keyword evidence="9 10" id="KW-0739">Sodium transport</keyword>
<dbReference type="PANTHER" id="PTHR10110">
    <property type="entry name" value="SODIUM/HYDROGEN EXCHANGER"/>
    <property type="match status" value="1"/>
</dbReference>
<name>A0A3S3LHK6_9MICO</name>
<feature type="transmembrane region" description="Helical" evidence="10">
    <location>
        <begin position="6"/>
        <end position="21"/>
    </location>
</feature>
<feature type="transmembrane region" description="Helical" evidence="10">
    <location>
        <begin position="111"/>
        <end position="134"/>
    </location>
</feature>
<dbReference type="RefSeq" id="WP_128218624.1">
    <property type="nucleotide sequence ID" value="NZ_RBZY01000056.1"/>
</dbReference>
<evidence type="ECO:0000313" key="14">
    <source>
        <dbReference type="Proteomes" id="UP000285970"/>
    </source>
</evidence>
<evidence type="ECO:0000256" key="10">
    <source>
        <dbReference type="RuleBase" id="RU366002"/>
    </source>
</evidence>
<feature type="transmembrane region" description="Helical" evidence="10">
    <location>
        <begin position="180"/>
        <end position="200"/>
    </location>
</feature>
<dbReference type="GO" id="GO:0005886">
    <property type="term" value="C:plasma membrane"/>
    <property type="evidence" value="ECO:0007669"/>
    <property type="project" value="UniProtKB-SubCell"/>
</dbReference>
<dbReference type="InterPro" id="IPR038770">
    <property type="entry name" value="Na+/solute_symporter_sf"/>
</dbReference>
<dbReference type="AlphaFoldDB" id="A0A3S3LHK6"/>
<keyword evidence="7 10" id="KW-0406">Ion transport</keyword>
<feature type="transmembrane region" description="Helical" evidence="10">
    <location>
        <begin position="82"/>
        <end position="105"/>
    </location>
</feature>
<feature type="transmembrane region" description="Helical" evidence="10">
    <location>
        <begin position="154"/>
        <end position="174"/>
    </location>
</feature>
<evidence type="ECO:0000256" key="4">
    <source>
        <dbReference type="ARBA" id="ARBA00022692"/>
    </source>
</evidence>
<keyword evidence="6 10" id="KW-0915">Sodium</keyword>
<evidence type="ECO:0000313" key="13">
    <source>
        <dbReference type="EMBL" id="RWR16444.1"/>
    </source>
</evidence>
<dbReference type="Pfam" id="PF00999">
    <property type="entry name" value="Na_H_Exchanger"/>
    <property type="match status" value="1"/>
</dbReference>
<evidence type="ECO:0000256" key="2">
    <source>
        <dbReference type="ARBA" id="ARBA00022448"/>
    </source>
</evidence>
<evidence type="ECO:0000256" key="3">
    <source>
        <dbReference type="ARBA" id="ARBA00022475"/>
    </source>
</evidence>
<sequence>MQGLEVTVLLGLAMLVGTVLAPRLRVATPLVLLVIGLALGFVPELREIELPPETVLLLFLPVMLFREAWTTSLRSVRRSLRYIVPMSTLLVVASAFAVAGVATWMGVPWEAALVLGAAVAPPDATAVAALGRLLPERAFMKLKAESLTNDGTALVLYSIAVSLLIGDQITAWQISGMVLVSYLGGAAAGVAVAALAYLALRRMESTLTINLTLALVPFVAFLLAEIAHASGVLAVVFAGLIVAWISPRITTAMSRRAADATWPFGVYLLNGALFVLIGLEVQLVLHEISPSEIGTLLLITVAAWIVLAIVRYLFQWLFSPFSRPPAGSSRSLRHRSRVVSTVAGFRGAVSLAIALSIPLTTADGTPVAGRDAVIFITAGVIVLTLLVQGPLLPAAIRWAKLPTDDAAVEEFEIAQRAISGAALAALDDLAAEHGISDGVKDRARREGYERLELANARAVARQRAIEERDRTDDIERDAEDDDAASRMGPIPPGADGGGDDADGRRTAGRLEMIAVSDDIDLTQRSPLLRHREATRLRLAILDRKREVLFRLRREGTIDDLVARRILADLDIEEIRARGMETATD</sequence>
<evidence type="ECO:0000256" key="7">
    <source>
        <dbReference type="ARBA" id="ARBA00023065"/>
    </source>
</evidence>
<keyword evidence="10" id="KW-0050">Antiport</keyword>
<feature type="compositionally biased region" description="Basic and acidic residues" evidence="11">
    <location>
        <begin position="463"/>
        <end position="473"/>
    </location>
</feature>
<dbReference type="InterPro" id="IPR006153">
    <property type="entry name" value="Cation/H_exchanger_TM"/>
</dbReference>
<comment type="caution">
    <text evidence="13">The sequence shown here is derived from an EMBL/GenBank/DDBJ whole genome shotgun (WGS) entry which is preliminary data.</text>
</comment>
<evidence type="ECO:0000256" key="5">
    <source>
        <dbReference type="ARBA" id="ARBA00022989"/>
    </source>
</evidence>
<feature type="transmembrane region" description="Helical" evidence="10">
    <location>
        <begin position="207"/>
        <end position="224"/>
    </location>
</feature>
<dbReference type="Gene3D" id="1.20.1530.20">
    <property type="match status" value="1"/>
</dbReference>
<accession>A0A3S3LHK6</accession>
<keyword evidence="8 10" id="KW-0472">Membrane</keyword>
<keyword evidence="5 10" id="KW-1133">Transmembrane helix</keyword>
<feature type="transmembrane region" description="Helical" evidence="10">
    <location>
        <begin position="261"/>
        <end position="281"/>
    </location>
</feature>
<feature type="transmembrane region" description="Helical" evidence="10">
    <location>
        <begin position="338"/>
        <end position="360"/>
    </location>
</feature>
<reference evidence="13 14" key="1">
    <citation type="journal article" date="2018" name="Front. Microbiol.">
        <title>Novel Insights Into Bacterial Dimethylsulfoniopropionate Catabolism in the East China Sea.</title>
        <authorList>
            <person name="Liu J."/>
            <person name="Liu J."/>
            <person name="Zhang S.H."/>
            <person name="Liang J."/>
            <person name="Lin H."/>
            <person name="Song D."/>
            <person name="Yang G.P."/>
            <person name="Todd J.D."/>
            <person name="Zhang X.H."/>
        </authorList>
    </citation>
    <scope>NUCLEOTIDE SEQUENCE [LARGE SCALE GENOMIC DNA]</scope>
    <source>
        <strain evidence="13 14">ZYFD042</strain>
    </source>
</reference>
<feature type="domain" description="CARD" evidence="12">
    <location>
        <begin position="533"/>
        <end position="584"/>
    </location>
</feature>
<comment type="function">
    <text evidence="10">Na(+)/H(+) antiporter that extrudes sodium in exchange for external protons.</text>
</comment>
<feature type="transmembrane region" description="Helical" evidence="10">
    <location>
        <begin position="293"/>
        <end position="314"/>
    </location>
</feature>
<evidence type="ECO:0000256" key="9">
    <source>
        <dbReference type="ARBA" id="ARBA00023201"/>
    </source>
</evidence>
<dbReference type="EMBL" id="RBZY01000056">
    <property type="protein sequence ID" value="RWR16444.1"/>
    <property type="molecule type" value="Genomic_DNA"/>
</dbReference>
<feature type="transmembrane region" description="Helical" evidence="10">
    <location>
        <begin position="372"/>
        <end position="392"/>
    </location>
</feature>
<dbReference type="InterPro" id="IPR001315">
    <property type="entry name" value="CARD"/>
</dbReference>
<keyword evidence="3 10" id="KW-1003">Cell membrane</keyword>
<feature type="transmembrane region" description="Helical" evidence="10">
    <location>
        <begin position="26"/>
        <end position="42"/>
    </location>
</feature>
<dbReference type="GO" id="GO:0015386">
    <property type="term" value="F:potassium:proton antiporter activity"/>
    <property type="evidence" value="ECO:0007669"/>
    <property type="project" value="TreeGrafter"/>
</dbReference>
<gene>
    <name evidence="13" type="ORF">D8Y23_13545</name>
</gene>
<keyword evidence="2 10" id="KW-0813">Transport</keyword>
<proteinExistence type="inferred from homology"/>
<dbReference type="InterPro" id="IPR018422">
    <property type="entry name" value="Cation/H_exchanger_CPA1"/>
</dbReference>
<dbReference type="Proteomes" id="UP000285970">
    <property type="component" value="Unassembled WGS sequence"/>
</dbReference>
<evidence type="ECO:0000256" key="11">
    <source>
        <dbReference type="SAM" id="MobiDB-lite"/>
    </source>
</evidence>
<evidence type="ECO:0000256" key="8">
    <source>
        <dbReference type="ARBA" id="ARBA00023136"/>
    </source>
</evidence>
<evidence type="ECO:0000256" key="6">
    <source>
        <dbReference type="ARBA" id="ARBA00023053"/>
    </source>
</evidence>
<dbReference type="GO" id="GO:0015385">
    <property type="term" value="F:sodium:proton antiporter activity"/>
    <property type="evidence" value="ECO:0007669"/>
    <property type="project" value="InterPro"/>
</dbReference>
<feature type="region of interest" description="Disordered" evidence="11">
    <location>
        <begin position="462"/>
        <end position="504"/>
    </location>
</feature>
<evidence type="ECO:0000259" key="12">
    <source>
        <dbReference type="PROSITE" id="PS50209"/>
    </source>
</evidence>
<dbReference type="PANTHER" id="PTHR10110:SF86">
    <property type="entry name" value="SODIUM_HYDROGEN EXCHANGER 7"/>
    <property type="match status" value="1"/>
</dbReference>
<dbReference type="GO" id="GO:0098719">
    <property type="term" value="P:sodium ion import across plasma membrane"/>
    <property type="evidence" value="ECO:0007669"/>
    <property type="project" value="TreeGrafter"/>
</dbReference>
<keyword evidence="4 10" id="KW-0812">Transmembrane</keyword>
<organism evidence="13 14">
    <name type="scientific">Microbacterium enclense</name>
    <dbReference type="NCBI Taxonomy" id="993073"/>
    <lineage>
        <taxon>Bacteria</taxon>
        <taxon>Bacillati</taxon>
        <taxon>Actinomycetota</taxon>
        <taxon>Actinomycetes</taxon>
        <taxon>Micrococcales</taxon>
        <taxon>Microbacteriaceae</taxon>
        <taxon>Microbacterium</taxon>
    </lineage>
</organism>
<dbReference type="InterPro" id="IPR004705">
    <property type="entry name" value="Cation/H_exchanger_CPA1_bac"/>
</dbReference>
<dbReference type="GO" id="GO:0051453">
    <property type="term" value="P:regulation of intracellular pH"/>
    <property type="evidence" value="ECO:0007669"/>
    <property type="project" value="TreeGrafter"/>
</dbReference>
<dbReference type="PROSITE" id="PS50209">
    <property type="entry name" value="CARD"/>
    <property type="match status" value="1"/>
</dbReference>
<feature type="transmembrane region" description="Helical" evidence="10">
    <location>
        <begin position="230"/>
        <end position="249"/>
    </location>
</feature>
<feature type="transmembrane region" description="Helical" evidence="10">
    <location>
        <begin position="54"/>
        <end position="70"/>
    </location>
</feature>
<comment type="similarity">
    <text evidence="10">Belongs to the monovalent cation:proton antiporter 1 (CPA1) transporter (TC 2.A.36) family.</text>
</comment>
<dbReference type="OrthoDB" id="57886at2"/>
<comment type="subcellular location">
    <subcellularLocation>
        <location evidence="1 10">Cell membrane</location>
        <topology evidence="1 10">Multi-pass membrane protein</topology>
    </subcellularLocation>
</comment>
<comment type="caution">
    <text evidence="10">Lacks conserved residue(s) required for the propagation of feature annotation.</text>
</comment>
<dbReference type="NCBIfam" id="TIGR00831">
    <property type="entry name" value="a_cpa1"/>
    <property type="match status" value="1"/>
</dbReference>